<protein>
    <submittedName>
        <fullName evidence="6">Uncharacterized protein</fullName>
    </submittedName>
</protein>
<reference evidence="6 7" key="1">
    <citation type="journal article" date="2011" name="Proc. Natl. Acad. Sci. U.S.A.">
        <title>Evolutionary erosion of yeast sex chromosomes by mating-type switching accidents.</title>
        <authorList>
            <person name="Gordon J.L."/>
            <person name="Armisen D."/>
            <person name="Proux-Wera E."/>
            <person name="Oheigeartaigh S.S."/>
            <person name="Byrne K.P."/>
            <person name="Wolfe K.H."/>
        </authorList>
    </citation>
    <scope>NUCLEOTIDE SEQUENCE [LARGE SCALE GENOMIC DNA]</scope>
    <source>
        <strain evidence="7">ATCC 34711 / CBS 6284 / DSM 70876 / NBRC 10599 / NRRL Y-10934 / UCD 77-7</strain>
    </source>
</reference>
<dbReference type="GO" id="GO:0006979">
    <property type="term" value="P:response to oxidative stress"/>
    <property type="evidence" value="ECO:0007669"/>
    <property type="project" value="InterPro"/>
</dbReference>
<dbReference type="KEGG" id="tbl:TBLA_0I02550"/>
<dbReference type="Proteomes" id="UP000002866">
    <property type="component" value="Chromosome 9"/>
</dbReference>
<sequence length="435" mass="49760">MHVTESADSINSDPLVKIAPIKELHLEGPIASANKQKAKKLNYTVVEDLNQFEWFVKSKEYEALNKKIIEQNKQRSGLFKSLKPSMDTRVETQTLYFTDLATGKCGFIQLLYSAVLGGVYKGFQVNFKVFNASKETDEDIWESFKLDTPKEFTNLRVKTSNCLFEFLHPSKVANPNIIGHLHIKLNINSNGKNDTSTNKNARDLKINIFVDLFKGFMINPDGCTYFIDKPTLKSSLEDKDTISNKFIRHMFVPKCTGKGTISYHNKDDKLVTIKLSSVPMAYIDAVQGLLPNKAASRWNFMTFQGKNHSLLCMEYVTIKEYGNDSITIWSISQKDKLVTIGAKVSNNRHRVKYTETVRDEESGWDFPTAIRFPPGFKENNLHLVNRYDVMCELPSFIKSLAEKYAHIKPFIYQYCQNSTYHRDKGISIIETSFIS</sequence>
<comment type="similarity">
    <text evidence="2">Belongs to the SVF1 family.</text>
</comment>
<dbReference type="PANTHER" id="PTHR47107:SF1">
    <property type="entry name" value="CERAMIDE-BINDING PROTEIN SVF1-RELATED"/>
    <property type="match status" value="1"/>
</dbReference>
<comment type="subcellular location">
    <subcellularLocation>
        <location evidence="1">Cytoplasm</location>
    </subcellularLocation>
</comment>
<dbReference type="GO" id="GO:0005737">
    <property type="term" value="C:cytoplasm"/>
    <property type="evidence" value="ECO:0007669"/>
    <property type="project" value="UniProtKB-SubCell"/>
</dbReference>
<dbReference type="eggNOG" id="ENOG502QQBB">
    <property type="taxonomic scope" value="Eukaryota"/>
</dbReference>
<dbReference type="GeneID" id="14498089"/>
<accession>I2H960</accession>
<evidence type="ECO:0000313" key="7">
    <source>
        <dbReference type="Proteomes" id="UP000002866"/>
    </source>
</evidence>
<dbReference type="InterPro" id="IPR033394">
    <property type="entry name" value="Svf1-like_C"/>
</dbReference>
<dbReference type="PANTHER" id="PTHR47107">
    <property type="entry name" value="SVF1-LIKE PROTEIN YDR222W-RELATED"/>
    <property type="match status" value="1"/>
</dbReference>
<dbReference type="Pfam" id="PF17187">
    <property type="entry name" value="Svf1_C"/>
    <property type="match status" value="1"/>
</dbReference>
<dbReference type="OrthoDB" id="2590239at2759"/>
<keyword evidence="7" id="KW-1185">Reference proteome</keyword>
<evidence type="ECO:0000259" key="5">
    <source>
        <dbReference type="Pfam" id="PF17187"/>
    </source>
</evidence>
<proteinExistence type="inferred from homology"/>
<evidence type="ECO:0000259" key="4">
    <source>
        <dbReference type="Pfam" id="PF08622"/>
    </source>
</evidence>
<dbReference type="HOGENOM" id="CLU_030205_0_0_1"/>
<keyword evidence="3" id="KW-0963">Cytoplasm</keyword>
<evidence type="ECO:0000256" key="1">
    <source>
        <dbReference type="ARBA" id="ARBA00004496"/>
    </source>
</evidence>
<evidence type="ECO:0000256" key="2">
    <source>
        <dbReference type="ARBA" id="ARBA00009069"/>
    </source>
</evidence>
<evidence type="ECO:0000256" key="3">
    <source>
        <dbReference type="ARBA" id="ARBA00022490"/>
    </source>
</evidence>
<dbReference type="AlphaFoldDB" id="I2H960"/>
<evidence type="ECO:0000313" key="6">
    <source>
        <dbReference type="EMBL" id="CCH62912.1"/>
    </source>
</evidence>
<dbReference type="FunCoup" id="I2H960">
    <property type="interactions" value="42"/>
</dbReference>
<dbReference type="InterPro" id="IPR051385">
    <property type="entry name" value="Ceramide-binding_SVF1"/>
</dbReference>
<dbReference type="Pfam" id="PF08622">
    <property type="entry name" value="Svf1"/>
    <property type="match status" value="1"/>
</dbReference>
<gene>
    <name evidence="6" type="primary">TBLA0I02550</name>
    <name evidence="6" type="ORF">TBLA_0I02550</name>
</gene>
<dbReference type="OMA" id="CMEFTTT"/>
<feature type="domain" description="Svf1-like C-terminal" evidence="5">
    <location>
        <begin position="291"/>
        <end position="435"/>
    </location>
</feature>
<feature type="domain" description="Svf1-like N-terminal" evidence="4">
    <location>
        <begin position="90"/>
        <end position="287"/>
    </location>
</feature>
<organism evidence="6 7">
    <name type="scientific">Henningerozyma blattae (strain ATCC 34711 / CBS 6284 / DSM 70876 / NBRC 10599 / NRRL Y-10934 / UCD 77-7)</name>
    <name type="common">Yeast</name>
    <name type="synonym">Tetrapisispora blattae</name>
    <dbReference type="NCBI Taxonomy" id="1071380"/>
    <lineage>
        <taxon>Eukaryota</taxon>
        <taxon>Fungi</taxon>
        <taxon>Dikarya</taxon>
        <taxon>Ascomycota</taxon>
        <taxon>Saccharomycotina</taxon>
        <taxon>Saccharomycetes</taxon>
        <taxon>Saccharomycetales</taxon>
        <taxon>Saccharomycetaceae</taxon>
        <taxon>Henningerozyma</taxon>
    </lineage>
</organism>
<dbReference type="InParanoid" id="I2H960"/>
<dbReference type="EMBL" id="HE806324">
    <property type="protein sequence ID" value="CCH62912.1"/>
    <property type="molecule type" value="Genomic_DNA"/>
</dbReference>
<name>I2H960_HENB6</name>
<dbReference type="RefSeq" id="XP_004182431.1">
    <property type="nucleotide sequence ID" value="XM_004182383.1"/>
</dbReference>
<dbReference type="InterPro" id="IPR013931">
    <property type="entry name" value="Svf1-like_N"/>
</dbReference>